<reference evidence="1 2" key="1">
    <citation type="submission" date="2015-11" db="EMBL/GenBank/DDBJ databases">
        <title>Genomic analysis of 38 Legionella species identifies large and diverse effector repertoires.</title>
        <authorList>
            <person name="Burstein D."/>
            <person name="Amaro F."/>
            <person name="Zusman T."/>
            <person name="Lifshitz Z."/>
            <person name="Cohen O."/>
            <person name="Gilbert J.A."/>
            <person name="Pupko T."/>
            <person name="Shuman H.A."/>
            <person name="Segal G."/>
        </authorList>
    </citation>
    <scope>NUCLEOTIDE SEQUENCE [LARGE SCALE GENOMIC DNA]</scope>
    <source>
        <strain evidence="1 2">JA-26-G1-E2</strain>
    </source>
</reference>
<dbReference type="STRING" id="455.Ljam_0134"/>
<name>A0A0W0UZQ5_9GAMM</name>
<dbReference type="EMBL" id="LNYG01000001">
    <property type="protein sequence ID" value="KTD13344.1"/>
    <property type="molecule type" value="Genomic_DNA"/>
</dbReference>
<protein>
    <submittedName>
        <fullName evidence="1">Uncharacterized protein</fullName>
    </submittedName>
</protein>
<accession>A0A0W0UZQ5</accession>
<comment type="caution">
    <text evidence="1">The sequence shown here is derived from an EMBL/GenBank/DDBJ whole genome shotgun (WGS) entry which is preliminary data.</text>
</comment>
<proteinExistence type="predicted"/>
<dbReference type="PATRIC" id="fig|455.5.peg.138"/>
<dbReference type="Proteomes" id="UP000054715">
    <property type="component" value="Unassembled WGS sequence"/>
</dbReference>
<organism evidence="1 2">
    <name type="scientific">Legionella jamestowniensis</name>
    <dbReference type="NCBI Taxonomy" id="455"/>
    <lineage>
        <taxon>Bacteria</taxon>
        <taxon>Pseudomonadati</taxon>
        <taxon>Pseudomonadota</taxon>
        <taxon>Gammaproteobacteria</taxon>
        <taxon>Legionellales</taxon>
        <taxon>Legionellaceae</taxon>
        <taxon>Legionella</taxon>
    </lineage>
</organism>
<dbReference type="AlphaFoldDB" id="A0A0W0UZQ5"/>
<gene>
    <name evidence="1" type="ORF">Ljam_0134</name>
</gene>
<evidence type="ECO:0000313" key="1">
    <source>
        <dbReference type="EMBL" id="KTD13344.1"/>
    </source>
</evidence>
<sequence>MEKFYVQRRNNLSPCSYDNSTLVTKNVLSVKLPSLQELLAYENEQVVRYFCHYHAAFSYEKGRQLFSDFLAWLWLNASRKTINKPTYLFGPLLTLDKIWHVFILHTRDYVTFCERYFNAYFHHDIEPLGSEHELSPEELADFLSDAYELIGPEWIERHFSMLLNE</sequence>
<evidence type="ECO:0000313" key="2">
    <source>
        <dbReference type="Proteomes" id="UP000054715"/>
    </source>
</evidence>